<evidence type="ECO:0000256" key="2">
    <source>
        <dbReference type="SAM" id="SignalP"/>
    </source>
</evidence>
<keyword evidence="2" id="KW-0732">Signal</keyword>
<evidence type="ECO:0000313" key="3">
    <source>
        <dbReference type="EMBL" id="NMO23221.1"/>
    </source>
</evidence>
<comment type="caution">
    <text evidence="3">The sequence shown here is derived from an EMBL/GenBank/DDBJ whole genome shotgun (WGS) entry which is preliminary data.</text>
</comment>
<organism evidence="3 4">
    <name type="scientific">Pyxidicoccus fallax</name>
    <dbReference type="NCBI Taxonomy" id="394095"/>
    <lineage>
        <taxon>Bacteria</taxon>
        <taxon>Pseudomonadati</taxon>
        <taxon>Myxococcota</taxon>
        <taxon>Myxococcia</taxon>
        <taxon>Myxococcales</taxon>
        <taxon>Cystobacterineae</taxon>
        <taxon>Myxococcaceae</taxon>
        <taxon>Pyxidicoccus</taxon>
    </lineage>
</organism>
<feature type="compositionally biased region" description="Acidic residues" evidence="1">
    <location>
        <begin position="127"/>
        <end position="143"/>
    </location>
</feature>
<sequence>MGGWRVDDSTRRGLLAAVLLGMPALAGAGTPALETEVSEGETAEDTLSGGVVDGVEGPESGVAADAATEGPTGDDSGEVMEGALAEAVPPTKGVPGEQVSPVGPVPGKAAEPVAEKKTKKKKKPGEAQDDSLGENPDALDDAPADEVRENLRVFGRVFARASADEREKYTRSLSLASARVGVSTSLSNLEAEVTADLADDNLLKDAFVRLADDSKRFRLYGGQFKSPFLQRRLESSWDLPIQGRGLVEDYLTDVHQLGGRRLGLMGEVRLKDVWGLKVSAGLFEGGKDELGVRLKEDAAARVSIRPFKALTLGVSGYVVEALEVVTKYAYAGDAELKLGGLTLSGEAVAGNLPLGPFTAQLLLTSYTLPVGSSKEWALQPVLGYEALQLRGDVEGKGYALVGGLNVLLSDRFKAQFQAERALRPGDETAALEYSLQLATRF</sequence>
<dbReference type="Proteomes" id="UP000518300">
    <property type="component" value="Unassembled WGS sequence"/>
</dbReference>
<proteinExistence type="predicted"/>
<feature type="region of interest" description="Disordered" evidence="1">
    <location>
        <begin position="30"/>
        <end position="143"/>
    </location>
</feature>
<evidence type="ECO:0000313" key="4">
    <source>
        <dbReference type="Proteomes" id="UP000518300"/>
    </source>
</evidence>
<dbReference type="EMBL" id="JABBJJ010000557">
    <property type="protein sequence ID" value="NMO23221.1"/>
    <property type="molecule type" value="Genomic_DNA"/>
</dbReference>
<accession>A0A848M021</accession>
<reference evidence="3 4" key="1">
    <citation type="submission" date="2020-04" db="EMBL/GenBank/DDBJ databases">
        <title>Draft genome of Pyxidicoccus fallax type strain.</title>
        <authorList>
            <person name="Whitworth D.E."/>
        </authorList>
    </citation>
    <scope>NUCLEOTIDE SEQUENCE [LARGE SCALE GENOMIC DNA]</scope>
    <source>
        <strain evidence="3 4">DSM 14698</strain>
    </source>
</reference>
<dbReference type="RefSeq" id="WP_169352326.1">
    <property type="nucleotide sequence ID" value="NZ_JABBJJ010000557.1"/>
</dbReference>
<protein>
    <submittedName>
        <fullName evidence="3">Uncharacterized protein</fullName>
    </submittedName>
</protein>
<name>A0A848M021_9BACT</name>
<keyword evidence="4" id="KW-1185">Reference proteome</keyword>
<dbReference type="AlphaFoldDB" id="A0A848M021"/>
<dbReference type="InterPro" id="IPR023614">
    <property type="entry name" value="Porin_dom_sf"/>
</dbReference>
<dbReference type="Gene3D" id="2.40.160.10">
    <property type="entry name" value="Porin"/>
    <property type="match status" value="1"/>
</dbReference>
<feature type="signal peptide" evidence="2">
    <location>
        <begin position="1"/>
        <end position="28"/>
    </location>
</feature>
<feature type="chain" id="PRO_5032788183" evidence="2">
    <location>
        <begin position="29"/>
        <end position="441"/>
    </location>
</feature>
<gene>
    <name evidence="3" type="ORF">HG543_51430</name>
</gene>
<evidence type="ECO:0000256" key="1">
    <source>
        <dbReference type="SAM" id="MobiDB-lite"/>
    </source>
</evidence>